<keyword evidence="5" id="KW-0456">Lyase</keyword>
<evidence type="ECO:0000256" key="2">
    <source>
        <dbReference type="ARBA" id="ARBA00022723"/>
    </source>
</evidence>
<evidence type="ECO:0000256" key="4">
    <source>
        <dbReference type="PIRSR" id="PIRSR601765-1"/>
    </source>
</evidence>
<keyword evidence="2 4" id="KW-0479">Metal-binding</keyword>
<evidence type="ECO:0000256" key="1">
    <source>
        <dbReference type="ARBA" id="ARBA00006217"/>
    </source>
</evidence>
<dbReference type="Proteomes" id="UP000481861">
    <property type="component" value="Unassembled WGS sequence"/>
</dbReference>
<dbReference type="GO" id="GO:0004089">
    <property type="term" value="F:carbonate dehydratase activity"/>
    <property type="evidence" value="ECO:0007669"/>
    <property type="project" value="UniProtKB-UniRule"/>
</dbReference>
<comment type="catalytic activity">
    <reaction evidence="5">
        <text>hydrogencarbonate + H(+) = CO2 + H2O</text>
        <dbReference type="Rhea" id="RHEA:10748"/>
        <dbReference type="ChEBI" id="CHEBI:15377"/>
        <dbReference type="ChEBI" id="CHEBI:15378"/>
        <dbReference type="ChEBI" id="CHEBI:16526"/>
        <dbReference type="ChEBI" id="CHEBI:17544"/>
        <dbReference type="EC" id="4.2.1.1"/>
    </reaction>
</comment>
<comment type="function">
    <text evidence="5">Reversible hydration of carbon dioxide.</text>
</comment>
<dbReference type="EC" id="4.2.1.1" evidence="5"/>
<evidence type="ECO:0000256" key="3">
    <source>
        <dbReference type="ARBA" id="ARBA00022833"/>
    </source>
</evidence>
<evidence type="ECO:0000313" key="6">
    <source>
        <dbReference type="EMBL" id="KAF2871110.1"/>
    </source>
</evidence>
<dbReference type="InterPro" id="IPR001765">
    <property type="entry name" value="Carbonic_anhydrase"/>
</dbReference>
<proteinExistence type="inferred from homology"/>
<comment type="caution">
    <text evidence="6">The sequence shown here is derived from an EMBL/GenBank/DDBJ whole genome shotgun (WGS) entry which is preliminary data.</text>
</comment>
<organism evidence="6 7">
    <name type="scientific">Massariosphaeria phaeospora</name>
    <dbReference type="NCBI Taxonomy" id="100035"/>
    <lineage>
        <taxon>Eukaryota</taxon>
        <taxon>Fungi</taxon>
        <taxon>Dikarya</taxon>
        <taxon>Ascomycota</taxon>
        <taxon>Pezizomycotina</taxon>
        <taxon>Dothideomycetes</taxon>
        <taxon>Pleosporomycetidae</taxon>
        <taxon>Pleosporales</taxon>
        <taxon>Pleosporales incertae sedis</taxon>
        <taxon>Massariosphaeria</taxon>
    </lineage>
</organism>
<keyword evidence="3 4" id="KW-0862">Zinc</keyword>
<dbReference type="AlphaFoldDB" id="A0A7C8ID56"/>
<dbReference type="SUPFAM" id="SSF53056">
    <property type="entry name" value="beta-carbonic anhydrase, cab"/>
    <property type="match status" value="1"/>
</dbReference>
<comment type="cofactor">
    <cofactor evidence="4">
        <name>Zn(2+)</name>
        <dbReference type="ChEBI" id="CHEBI:29105"/>
    </cofactor>
    <text evidence="4">Binds 1 zinc ion per subunit.</text>
</comment>
<dbReference type="SMART" id="SM00947">
    <property type="entry name" value="Pro_CA"/>
    <property type="match status" value="1"/>
</dbReference>
<name>A0A7C8ID56_9PLEO</name>
<feature type="binding site" evidence="4">
    <location>
        <position position="45"/>
    </location>
    <ligand>
        <name>Zn(2+)</name>
        <dbReference type="ChEBI" id="CHEBI:29105"/>
    </ligand>
</feature>
<dbReference type="PANTHER" id="PTHR43175">
    <property type="entry name" value="CARBONIC ANHYDRASE"/>
    <property type="match status" value="1"/>
</dbReference>
<evidence type="ECO:0000256" key="5">
    <source>
        <dbReference type="RuleBase" id="RU003956"/>
    </source>
</evidence>
<feature type="binding site" evidence="4">
    <location>
        <position position="95"/>
    </location>
    <ligand>
        <name>Zn(2+)</name>
        <dbReference type="ChEBI" id="CHEBI:29105"/>
    </ligand>
</feature>
<sequence>MANPPQTTEQLLARHATYLPTHKPIAHFPADISAVKRMLIISCIDPRVIPEQIFGLEVNEVPVLRNVGGRARTAVWDVAVLDTLVDVAEVVVLHHTNCGATLNTDAHIASTLGARSERELAKYDVEGICFAADGIAASVRDDVAFLRQHPFVRKETRVVGFVYDIWTGGLERVDG</sequence>
<protein>
    <recommendedName>
        <fullName evidence="5">Carbonic anhydrase</fullName>
        <ecNumber evidence="5">4.2.1.1</ecNumber>
    </recommendedName>
    <alternativeName>
        <fullName evidence="5">Carbonate dehydratase</fullName>
    </alternativeName>
</protein>
<feature type="binding site" evidence="4">
    <location>
        <position position="43"/>
    </location>
    <ligand>
        <name>Zn(2+)</name>
        <dbReference type="ChEBI" id="CHEBI:29105"/>
    </ligand>
</feature>
<gene>
    <name evidence="6" type="ORF">BDV95DRAFT_668489</name>
</gene>
<comment type="similarity">
    <text evidence="1 5">Belongs to the beta-class carbonic anhydrase family.</text>
</comment>
<keyword evidence="7" id="KW-1185">Reference proteome</keyword>
<feature type="binding site" evidence="4">
    <location>
        <position position="98"/>
    </location>
    <ligand>
        <name>Zn(2+)</name>
        <dbReference type="ChEBI" id="CHEBI:29105"/>
    </ligand>
</feature>
<dbReference type="GO" id="GO:0008270">
    <property type="term" value="F:zinc ion binding"/>
    <property type="evidence" value="ECO:0007669"/>
    <property type="project" value="UniProtKB-UniRule"/>
</dbReference>
<dbReference type="PANTHER" id="PTHR43175:SF3">
    <property type="entry name" value="CARBON DISULFIDE HYDROLASE"/>
    <property type="match status" value="1"/>
</dbReference>
<dbReference type="Pfam" id="PF00484">
    <property type="entry name" value="Pro_CA"/>
    <property type="match status" value="1"/>
</dbReference>
<reference evidence="6 7" key="1">
    <citation type="submission" date="2020-01" db="EMBL/GenBank/DDBJ databases">
        <authorList>
            <consortium name="DOE Joint Genome Institute"/>
            <person name="Haridas S."/>
            <person name="Albert R."/>
            <person name="Binder M."/>
            <person name="Bloem J."/>
            <person name="Labutti K."/>
            <person name="Salamov A."/>
            <person name="Andreopoulos B."/>
            <person name="Baker S.E."/>
            <person name="Barry K."/>
            <person name="Bills G."/>
            <person name="Bluhm B.H."/>
            <person name="Cannon C."/>
            <person name="Castanera R."/>
            <person name="Culley D.E."/>
            <person name="Daum C."/>
            <person name="Ezra D."/>
            <person name="Gonzalez J.B."/>
            <person name="Henrissat B."/>
            <person name="Kuo A."/>
            <person name="Liang C."/>
            <person name="Lipzen A."/>
            <person name="Lutzoni F."/>
            <person name="Magnuson J."/>
            <person name="Mondo S."/>
            <person name="Nolan M."/>
            <person name="Ohm R."/>
            <person name="Pangilinan J."/>
            <person name="Park H.-J.H."/>
            <person name="Ramirez L."/>
            <person name="Alfaro M."/>
            <person name="Sun H."/>
            <person name="Tritt A."/>
            <person name="Yoshinaga Y."/>
            <person name="Zwiers L.-H.L."/>
            <person name="Turgeon B.G."/>
            <person name="Goodwin S.B."/>
            <person name="Spatafora J.W."/>
            <person name="Crous P.W."/>
            <person name="Grigoriev I.V."/>
        </authorList>
    </citation>
    <scope>NUCLEOTIDE SEQUENCE [LARGE SCALE GENOMIC DNA]</scope>
    <source>
        <strain evidence="6 7">CBS 611.86</strain>
    </source>
</reference>
<dbReference type="Gene3D" id="3.40.1050.10">
    <property type="entry name" value="Carbonic anhydrase"/>
    <property type="match status" value="1"/>
</dbReference>
<accession>A0A7C8ID56</accession>
<dbReference type="InterPro" id="IPR036874">
    <property type="entry name" value="Carbonic_anhydrase_sf"/>
</dbReference>
<dbReference type="EMBL" id="JAADJZ010000012">
    <property type="protein sequence ID" value="KAF2871110.1"/>
    <property type="molecule type" value="Genomic_DNA"/>
</dbReference>
<dbReference type="OrthoDB" id="10248475at2759"/>
<evidence type="ECO:0000313" key="7">
    <source>
        <dbReference type="Proteomes" id="UP000481861"/>
    </source>
</evidence>